<keyword evidence="2" id="KW-0285">Flavoprotein</keyword>
<dbReference type="Gene3D" id="3.50.50.60">
    <property type="entry name" value="FAD/NAD(P)-binding domain"/>
    <property type="match status" value="1"/>
</dbReference>
<protein>
    <recommendedName>
        <fullName evidence="6">FAD-binding domain-containing protein</fullName>
    </recommendedName>
</protein>
<keyword evidence="3" id="KW-0274">FAD</keyword>
<reference evidence="8" key="2">
    <citation type="submission" date="2015-01" db="EMBL/GenBank/DDBJ databases">
        <title>Evolutionary Origins and Diversification of the Mycorrhizal Mutualists.</title>
        <authorList>
            <consortium name="DOE Joint Genome Institute"/>
            <consortium name="Mycorrhizal Genomics Consortium"/>
            <person name="Kohler A."/>
            <person name="Kuo A."/>
            <person name="Nagy L.G."/>
            <person name="Floudas D."/>
            <person name="Copeland A."/>
            <person name="Barry K.W."/>
            <person name="Cichocki N."/>
            <person name="Veneault-Fourrey C."/>
            <person name="LaButti K."/>
            <person name="Lindquist E.A."/>
            <person name="Lipzen A."/>
            <person name="Lundell T."/>
            <person name="Morin E."/>
            <person name="Murat C."/>
            <person name="Riley R."/>
            <person name="Ohm R."/>
            <person name="Sun H."/>
            <person name="Tunlid A."/>
            <person name="Henrissat B."/>
            <person name="Grigoriev I.V."/>
            <person name="Hibbett D.S."/>
            <person name="Martin F."/>
        </authorList>
    </citation>
    <scope>NUCLEOTIDE SEQUENCE [LARGE SCALE GENOMIC DNA]</scope>
    <source>
        <strain evidence="8">LaAM-08-1</strain>
    </source>
</reference>
<evidence type="ECO:0000256" key="1">
    <source>
        <dbReference type="ARBA" id="ARBA00007992"/>
    </source>
</evidence>
<evidence type="ECO:0000256" key="4">
    <source>
        <dbReference type="ARBA" id="ARBA00023002"/>
    </source>
</evidence>
<dbReference type="GO" id="GO:0071949">
    <property type="term" value="F:FAD binding"/>
    <property type="evidence" value="ECO:0007669"/>
    <property type="project" value="InterPro"/>
</dbReference>
<dbReference type="InterPro" id="IPR050493">
    <property type="entry name" value="FAD-dep_Monooxygenase_BioMet"/>
</dbReference>
<evidence type="ECO:0000256" key="5">
    <source>
        <dbReference type="ARBA" id="ARBA00023033"/>
    </source>
</evidence>
<dbReference type="EMBL" id="KN838561">
    <property type="protein sequence ID" value="KIK05327.1"/>
    <property type="molecule type" value="Genomic_DNA"/>
</dbReference>
<dbReference type="PANTHER" id="PTHR13789">
    <property type="entry name" value="MONOOXYGENASE"/>
    <property type="match status" value="1"/>
</dbReference>
<name>A0A0C9Y5A7_9AGAR</name>
<dbReference type="InterPro" id="IPR002938">
    <property type="entry name" value="FAD-bd"/>
</dbReference>
<comment type="similarity">
    <text evidence="1">Belongs to the paxM FAD-dependent monooxygenase family.</text>
</comment>
<keyword evidence="4" id="KW-0560">Oxidoreductase</keyword>
<keyword evidence="5" id="KW-0503">Monooxygenase</keyword>
<dbReference type="HOGENOM" id="CLU_009665_18_0_1"/>
<dbReference type="InterPro" id="IPR036188">
    <property type="entry name" value="FAD/NAD-bd_sf"/>
</dbReference>
<dbReference type="STRING" id="1095629.A0A0C9Y5A7"/>
<reference evidence="7 8" key="1">
    <citation type="submission" date="2014-04" db="EMBL/GenBank/DDBJ databases">
        <authorList>
            <consortium name="DOE Joint Genome Institute"/>
            <person name="Kuo A."/>
            <person name="Kohler A."/>
            <person name="Nagy L.G."/>
            <person name="Floudas D."/>
            <person name="Copeland A."/>
            <person name="Barry K.W."/>
            <person name="Cichocki N."/>
            <person name="Veneault-Fourrey C."/>
            <person name="LaButti K."/>
            <person name="Lindquist E.A."/>
            <person name="Lipzen A."/>
            <person name="Lundell T."/>
            <person name="Morin E."/>
            <person name="Murat C."/>
            <person name="Sun H."/>
            <person name="Tunlid A."/>
            <person name="Henrissat B."/>
            <person name="Grigoriev I.V."/>
            <person name="Hibbett D.S."/>
            <person name="Martin F."/>
            <person name="Nordberg H.P."/>
            <person name="Cantor M.N."/>
            <person name="Hua S.X."/>
        </authorList>
    </citation>
    <scope>NUCLEOTIDE SEQUENCE [LARGE SCALE GENOMIC DNA]</scope>
    <source>
        <strain evidence="7 8">LaAM-08-1</strain>
    </source>
</reference>
<feature type="domain" description="FAD-binding" evidence="6">
    <location>
        <begin position="334"/>
        <end position="400"/>
    </location>
</feature>
<accession>A0A0C9Y5A7</accession>
<keyword evidence="8" id="KW-1185">Reference proteome</keyword>
<evidence type="ECO:0000256" key="3">
    <source>
        <dbReference type="ARBA" id="ARBA00022827"/>
    </source>
</evidence>
<organism evidence="7 8">
    <name type="scientific">Laccaria amethystina LaAM-08-1</name>
    <dbReference type="NCBI Taxonomy" id="1095629"/>
    <lineage>
        <taxon>Eukaryota</taxon>
        <taxon>Fungi</taxon>
        <taxon>Dikarya</taxon>
        <taxon>Basidiomycota</taxon>
        <taxon>Agaricomycotina</taxon>
        <taxon>Agaricomycetes</taxon>
        <taxon>Agaricomycetidae</taxon>
        <taxon>Agaricales</taxon>
        <taxon>Agaricineae</taxon>
        <taxon>Hydnangiaceae</taxon>
        <taxon>Laccaria</taxon>
    </lineage>
</organism>
<evidence type="ECO:0000313" key="8">
    <source>
        <dbReference type="Proteomes" id="UP000054477"/>
    </source>
</evidence>
<dbReference type="Pfam" id="PF01494">
    <property type="entry name" value="FAD_binding_3"/>
    <property type="match status" value="1"/>
</dbReference>
<dbReference type="GO" id="GO:0004497">
    <property type="term" value="F:monooxygenase activity"/>
    <property type="evidence" value="ECO:0007669"/>
    <property type="project" value="UniProtKB-KW"/>
</dbReference>
<gene>
    <name evidence="7" type="ORF">K443DRAFT_360728</name>
</gene>
<sequence>MKIVIIGGGIGGLVTYHALRKHLADADPSISVKLVESHPSLSNTSRTIGGGLGLAPNGMRAIASIAPEAAAYINERGFLGDVMSFRNSNGRLLGRFNGGTIRRYGFGMLMIRRAVVHEALIPGLREEDVHWGMKVEGVKEVGEQVLVEYEDGTTELADLVIGADGVRSVVQHSLFDGAYKAAYDGLTGVGGFIPFSDLSPRLQESFDPHGVTMTFGRKGFFGYSLCVPAFTPSPFIQWWSIYEAPSMPNREKPNKDAIKAQLLARHGSWKSPYDSPDSGVYKSIIELGCRDSETPQNPEMQAMLAFDMNVLVLPRYVTPRLPCWTNAGSKNEKAQGRIILLGDAAHTMPPDSGQGVSCAAEDAVVYALLLKHYYTAPDGLRKAAKAYERMRMPRVHRILDIAKRNGDAKKEMGWFAQKFRDTAIWLLCKLPESIHDYAFAYDSEKAVAEFLAKEGL</sequence>
<evidence type="ECO:0000256" key="2">
    <source>
        <dbReference type="ARBA" id="ARBA00022630"/>
    </source>
</evidence>
<dbReference type="AlphaFoldDB" id="A0A0C9Y5A7"/>
<dbReference type="PANTHER" id="PTHR13789:SF309">
    <property type="entry name" value="PUTATIVE (AFU_ORTHOLOGUE AFUA_6G14510)-RELATED"/>
    <property type="match status" value="1"/>
</dbReference>
<dbReference type="Proteomes" id="UP000054477">
    <property type="component" value="Unassembled WGS sequence"/>
</dbReference>
<evidence type="ECO:0000313" key="7">
    <source>
        <dbReference type="EMBL" id="KIK05327.1"/>
    </source>
</evidence>
<proteinExistence type="inferred from homology"/>
<dbReference type="PRINTS" id="PR00420">
    <property type="entry name" value="RNGMNOXGNASE"/>
</dbReference>
<evidence type="ECO:0000259" key="6">
    <source>
        <dbReference type="Pfam" id="PF01494"/>
    </source>
</evidence>
<dbReference type="SUPFAM" id="SSF51905">
    <property type="entry name" value="FAD/NAD(P)-binding domain"/>
    <property type="match status" value="1"/>
</dbReference>
<dbReference type="Pfam" id="PF13450">
    <property type="entry name" value="NAD_binding_8"/>
    <property type="match status" value="1"/>
</dbReference>
<dbReference type="OrthoDB" id="47494at2759"/>